<dbReference type="PaxDb" id="121845-A0A1S4E853"/>
<accession>A0A1S4E853</accession>
<gene>
    <name evidence="2" type="primary">LOC108252034</name>
</gene>
<evidence type="ECO:0000313" key="1">
    <source>
        <dbReference type="Proteomes" id="UP000079169"/>
    </source>
</evidence>
<protein>
    <submittedName>
        <fullName evidence="2">Uncharacterized protein LOC108252034 isoform X1</fullName>
    </submittedName>
</protein>
<evidence type="ECO:0000313" key="2">
    <source>
        <dbReference type="RefSeq" id="XP_017298375.1"/>
    </source>
</evidence>
<proteinExistence type="predicted"/>
<dbReference type="KEGG" id="dci:108252034"/>
<dbReference type="Proteomes" id="UP000079169">
    <property type="component" value="Unplaced"/>
</dbReference>
<name>A0A1S4E853_DIACI</name>
<sequence length="160" mass="18415">METLLVFIVADRKFIVEKCNDHNHENVDEKVLNRQKMSNSLKRKAMTDISSRPAKLICTELKKDDMETLDSNDLVLIRHNMHRARLSIHPVLPKKLKEAHESVEKINIQTNIGEKFLLVNDAESNIIVFSTVSNLEVLCKCEKIFVDGINTFFQGEPIRT</sequence>
<dbReference type="OMA" id="AKLICTE"/>
<dbReference type="GeneID" id="108252034"/>
<dbReference type="AlphaFoldDB" id="A0A1S4E853"/>
<reference evidence="2" key="1">
    <citation type="submission" date="2025-08" db="UniProtKB">
        <authorList>
            <consortium name="RefSeq"/>
        </authorList>
    </citation>
    <scope>IDENTIFICATION</scope>
</reference>
<dbReference type="RefSeq" id="XP_017298375.1">
    <property type="nucleotide sequence ID" value="XM_017442886.2"/>
</dbReference>
<organism evidence="1 2">
    <name type="scientific">Diaphorina citri</name>
    <name type="common">Asian citrus psyllid</name>
    <dbReference type="NCBI Taxonomy" id="121845"/>
    <lineage>
        <taxon>Eukaryota</taxon>
        <taxon>Metazoa</taxon>
        <taxon>Ecdysozoa</taxon>
        <taxon>Arthropoda</taxon>
        <taxon>Hexapoda</taxon>
        <taxon>Insecta</taxon>
        <taxon>Pterygota</taxon>
        <taxon>Neoptera</taxon>
        <taxon>Paraneoptera</taxon>
        <taxon>Hemiptera</taxon>
        <taxon>Sternorrhyncha</taxon>
        <taxon>Psylloidea</taxon>
        <taxon>Psyllidae</taxon>
        <taxon>Diaphorininae</taxon>
        <taxon>Diaphorina</taxon>
    </lineage>
</organism>
<keyword evidence="1" id="KW-1185">Reference proteome</keyword>